<proteinExistence type="predicted"/>
<name>A0A2G5K4R9_9RHOB</name>
<evidence type="ECO:0000313" key="2">
    <source>
        <dbReference type="Proteomes" id="UP000231516"/>
    </source>
</evidence>
<sequence length="865" mass="99213">MWEKPAHRKIEGTARPLRVAYLVDLKTCDDLLIDAIIAESFSRWSGRRTPIIPASSDGVDPAYQAWLHAFDADIIYSFANLTDDAVAQLDELMAPGILHHHEDRYRDPEGDRRFRVELPLQGLSCLSVLPMFASRRWGFGDRPQSILTFDKYWDGSEDTFLRENFGFLSTSFGNSQLADSAPELFSCLTLISKEALENRQHGKSECAKYESDPRAFLEALAEPAAILPPCQLSELFCHYLEPKNSLKRGGVNVVVGDDISDRLVFWNGHNRFPRNEMTGTSSIRISVEQSNDTDFLQLIGKVLDRRGVQDDQYSPVATIRSTSLDENELAEIAERIKPEGKSWKRYETETISDANWAIPKFWEERAFFTTGSVAISREPKGQQRSELANGRAELLLATPWHLSENYLPPSVRAGQWMVDLSIERENDHCRFSNVVHEWVLPRRLRIDPFFSLSRDNSSSQMYPRYCQRPTRSGYLSASTELTVHQASISVPDDDHALFGGLLDFQRDRFLRSEKDNDGRQTHPPKVRDAKYSDKGRYLLGALQHFSNLPDALQALMHDFWRETLRKLGANPSHLDDQLETDFQNVLSKRLRTNSNEWMVSDEQSRQTVAREALRVASQLRRPDRFIQYDKLLSRYDKLVSSFLIENPHMKEENRDQYLPPQELDPSIQYLCERKVLYQGYEWQCRNCYNRNWISIDDLSRVMTCNVCQNKALPPVSGGWQFKASGFLVEAYSDHGTEPAIWALWQLAERARRSFYFLPSILIWFNEYREDGANDCEVDLLAVVDGETIAVEATTSKTLKASEIQKLAAFAERVRPDKLYVVCGANGERARDKLVKRIQESLPEAVKVEVATYQVSSERNDPYLPS</sequence>
<gene>
    <name evidence="1" type="ORF">BFP76_04950</name>
</gene>
<protein>
    <submittedName>
        <fullName evidence="1">Uncharacterized protein</fullName>
    </submittedName>
</protein>
<dbReference type="AlphaFoldDB" id="A0A2G5K4R9"/>
<reference evidence="1 2" key="1">
    <citation type="submission" date="2016-08" db="EMBL/GenBank/DDBJ databases">
        <title>Draft genome of Amylibacter sp. strain 4G11.</title>
        <authorList>
            <person name="Wong S.-K."/>
            <person name="Hamasaki K."/>
            <person name="Yoshizawa S."/>
        </authorList>
    </citation>
    <scope>NUCLEOTIDE SEQUENCE [LARGE SCALE GENOMIC DNA]</scope>
    <source>
        <strain evidence="1 2">4G11</strain>
    </source>
</reference>
<accession>A0A2G5K4R9</accession>
<comment type="caution">
    <text evidence="1">The sequence shown here is derived from an EMBL/GenBank/DDBJ whole genome shotgun (WGS) entry which is preliminary data.</text>
</comment>
<dbReference type="RefSeq" id="WP_099592997.1">
    <property type="nucleotide sequence ID" value="NZ_MDGM01000012.1"/>
</dbReference>
<dbReference type="InterPro" id="IPR011335">
    <property type="entry name" value="Restrct_endonuc-II-like"/>
</dbReference>
<evidence type="ECO:0000313" key="1">
    <source>
        <dbReference type="EMBL" id="PIB24547.1"/>
    </source>
</evidence>
<dbReference type="Proteomes" id="UP000231516">
    <property type="component" value="Unassembled WGS sequence"/>
</dbReference>
<dbReference type="EMBL" id="MDGM01000012">
    <property type="protein sequence ID" value="PIB24547.1"/>
    <property type="molecule type" value="Genomic_DNA"/>
</dbReference>
<dbReference type="OrthoDB" id="8446000at2"/>
<organism evidence="1 2">
    <name type="scientific">Paramylibacter kogurei</name>
    <dbReference type="NCBI Taxonomy" id="1889778"/>
    <lineage>
        <taxon>Bacteria</taxon>
        <taxon>Pseudomonadati</taxon>
        <taxon>Pseudomonadota</taxon>
        <taxon>Alphaproteobacteria</taxon>
        <taxon>Rhodobacterales</taxon>
        <taxon>Paracoccaceae</taxon>
        <taxon>Paramylibacter</taxon>
    </lineage>
</organism>
<dbReference type="SUPFAM" id="SSF52980">
    <property type="entry name" value="Restriction endonuclease-like"/>
    <property type="match status" value="1"/>
</dbReference>
<keyword evidence="2" id="KW-1185">Reference proteome</keyword>